<dbReference type="Gene3D" id="3.80.20.20">
    <property type="entry name" value="Receptor L-domain"/>
    <property type="match status" value="1"/>
</dbReference>
<evidence type="ECO:0000259" key="1">
    <source>
        <dbReference type="Pfam" id="PF00757"/>
    </source>
</evidence>
<keyword evidence="3" id="KW-1185">Reference proteome</keyword>
<reference evidence="2" key="1">
    <citation type="submission" date="2025-05" db="UniProtKB">
        <authorList>
            <consortium name="EnsemblMetazoa"/>
        </authorList>
    </citation>
    <scope>IDENTIFICATION</scope>
</reference>
<dbReference type="SUPFAM" id="SSF52058">
    <property type="entry name" value="L domain-like"/>
    <property type="match status" value="1"/>
</dbReference>
<accession>A0ABM5JZN8</accession>
<sequence>MPNNIGLVNLLSIARGQVRIGKSPNLCYVESINWKKLGVEKNVTTYLIASQDKCGKCPSACKGACWNATHCQQNLSNDHCHKECWGCYKNYSARHCIVCRNYDDNGLCVKSCPPDKLDSSYLHVTGDWYCFA</sequence>
<dbReference type="GeneID" id="126882483"/>
<proteinExistence type="predicted"/>
<dbReference type="InterPro" id="IPR006211">
    <property type="entry name" value="Furin-like_Cys-rich_dom"/>
</dbReference>
<name>A0ABM5JZN8_DIAVI</name>
<dbReference type="Pfam" id="PF00757">
    <property type="entry name" value="Furin-like"/>
    <property type="match status" value="1"/>
</dbReference>
<dbReference type="InterPro" id="IPR009030">
    <property type="entry name" value="Growth_fac_rcpt_cys_sf"/>
</dbReference>
<dbReference type="RefSeq" id="XP_050503406.1">
    <property type="nucleotide sequence ID" value="XM_050647449.1"/>
</dbReference>
<dbReference type="InterPro" id="IPR036941">
    <property type="entry name" value="Rcpt_L-dom_sf"/>
</dbReference>
<dbReference type="SUPFAM" id="SSF57184">
    <property type="entry name" value="Growth factor receptor domain"/>
    <property type="match status" value="1"/>
</dbReference>
<dbReference type="EnsemblMetazoa" id="XM_050647449.1">
    <property type="protein sequence ID" value="XP_050503406.1"/>
    <property type="gene ID" value="LOC126882483"/>
</dbReference>
<feature type="domain" description="Furin-like cysteine-rich" evidence="1">
    <location>
        <begin position="52"/>
        <end position="117"/>
    </location>
</feature>
<protein>
    <recommendedName>
        <fullName evidence="1">Furin-like cysteine-rich domain-containing protein</fullName>
    </recommendedName>
</protein>
<organism evidence="2 3">
    <name type="scientific">Diabrotica virgifera virgifera</name>
    <name type="common">western corn rootworm</name>
    <dbReference type="NCBI Taxonomy" id="50390"/>
    <lineage>
        <taxon>Eukaryota</taxon>
        <taxon>Metazoa</taxon>
        <taxon>Ecdysozoa</taxon>
        <taxon>Arthropoda</taxon>
        <taxon>Hexapoda</taxon>
        <taxon>Insecta</taxon>
        <taxon>Pterygota</taxon>
        <taxon>Neoptera</taxon>
        <taxon>Endopterygota</taxon>
        <taxon>Coleoptera</taxon>
        <taxon>Polyphaga</taxon>
        <taxon>Cucujiformia</taxon>
        <taxon>Chrysomeloidea</taxon>
        <taxon>Chrysomelidae</taxon>
        <taxon>Galerucinae</taxon>
        <taxon>Diabroticina</taxon>
        <taxon>Diabroticites</taxon>
        <taxon>Diabrotica</taxon>
    </lineage>
</organism>
<evidence type="ECO:0000313" key="3">
    <source>
        <dbReference type="Proteomes" id="UP001652700"/>
    </source>
</evidence>
<evidence type="ECO:0000313" key="2">
    <source>
        <dbReference type="EnsemblMetazoa" id="XP_050503406.1"/>
    </source>
</evidence>
<dbReference type="Proteomes" id="UP001652700">
    <property type="component" value="Unplaced"/>
</dbReference>
<dbReference type="Gene3D" id="2.10.220.10">
    <property type="entry name" value="Hormone Receptor, Insulin-like Growth Factor Receptor 1, Chain A, domain 2"/>
    <property type="match status" value="1"/>
</dbReference>